<proteinExistence type="predicted"/>
<organism evidence="2 3">
    <name type="scientific">Hibiscus trionum</name>
    <name type="common">Flower of an hour</name>
    <dbReference type="NCBI Taxonomy" id="183268"/>
    <lineage>
        <taxon>Eukaryota</taxon>
        <taxon>Viridiplantae</taxon>
        <taxon>Streptophyta</taxon>
        <taxon>Embryophyta</taxon>
        <taxon>Tracheophyta</taxon>
        <taxon>Spermatophyta</taxon>
        <taxon>Magnoliopsida</taxon>
        <taxon>eudicotyledons</taxon>
        <taxon>Gunneridae</taxon>
        <taxon>Pentapetalae</taxon>
        <taxon>rosids</taxon>
        <taxon>malvids</taxon>
        <taxon>Malvales</taxon>
        <taxon>Malvaceae</taxon>
        <taxon>Malvoideae</taxon>
        <taxon>Hibiscus</taxon>
    </lineage>
</organism>
<keyword evidence="3" id="KW-1185">Reference proteome</keyword>
<dbReference type="InterPro" id="IPR043128">
    <property type="entry name" value="Rev_trsase/Diguanyl_cyclase"/>
</dbReference>
<sequence length="95" mass="10740">MGHTGCIDYRALNKLTVKNKIDVGDEPKTTCVTCYGSFEFLVMSFGLTNAPATFCTLMNKVLQPFLDQFVVVYLDDIVIYSKSLVEHIEHLRLAF</sequence>
<name>A0A9W7J6N2_HIBTR</name>
<evidence type="ECO:0000259" key="1">
    <source>
        <dbReference type="Pfam" id="PF00078"/>
    </source>
</evidence>
<dbReference type="CDD" id="cd01647">
    <property type="entry name" value="RT_LTR"/>
    <property type="match status" value="1"/>
</dbReference>
<dbReference type="Gene3D" id="3.30.70.270">
    <property type="match status" value="1"/>
</dbReference>
<dbReference type="InterPro" id="IPR000477">
    <property type="entry name" value="RT_dom"/>
</dbReference>
<dbReference type="AlphaFoldDB" id="A0A9W7J6N2"/>
<reference evidence="2" key="1">
    <citation type="submission" date="2023-05" db="EMBL/GenBank/DDBJ databases">
        <title>Genome and transcriptome analyses reveal genes involved in the formation of fine ridges on petal epidermal cells in Hibiscus trionum.</title>
        <authorList>
            <person name="Koshimizu S."/>
            <person name="Masuda S."/>
            <person name="Ishii T."/>
            <person name="Shirasu K."/>
            <person name="Hoshino A."/>
            <person name="Arita M."/>
        </authorList>
    </citation>
    <scope>NUCLEOTIDE SEQUENCE</scope>
    <source>
        <strain evidence="2">Hamamatsu line</strain>
    </source>
</reference>
<dbReference type="EMBL" id="BSYR01000049">
    <property type="protein sequence ID" value="GMJ07849.1"/>
    <property type="molecule type" value="Genomic_DNA"/>
</dbReference>
<accession>A0A9W7J6N2</accession>
<dbReference type="OrthoDB" id="999584at2759"/>
<evidence type="ECO:0000313" key="3">
    <source>
        <dbReference type="Proteomes" id="UP001165190"/>
    </source>
</evidence>
<dbReference type="SUPFAM" id="SSF56672">
    <property type="entry name" value="DNA/RNA polymerases"/>
    <property type="match status" value="1"/>
</dbReference>
<dbReference type="PANTHER" id="PTHR24559">
    <property type="entry name" value="TRANSPOSON TY3-I GAG-POL POLYPROTEIN"/>
    <property type="match status" value="1"/>
</dbReference>
<dbReference type="InterPro" id="IPR053134">
    <property type="entry name" value="RNA-dir_DNA_polymerase"/>
</dbReference>
<protein>
    <recommendedName>
        <fullName evidence="1">Reverse transcriptase domain-containing protein</fullName>
    </recommendedName>
</protein>
<gene>
    <name evidence="2" type="ORF">HRI_004454100</name>
</gene>
<dbReference type="InterPro" id="IPR043502">
    <property type="entry name" value="DNA/RNA_pol_sf"/>
</dbReference>
<dbReference type="Pfam" id="PF00078">
    <property type="entry name" value="RVT_1"/>
    <property type="match status" value="1"/>
</dbReference>
<dbReference type="Proteomes" id="UP001165190">
    <property type="component" value="Unassembled WGS sequence"/>
</dbReference>
<comment type="caution">
    <text evidence="2">The sequence shown here is derived from an EMBL/GenBank/DDBJ whole genome shotgun (WGS) entry which is preliminary data.</text>
</comment>
<dbReference type="PANTHER" id="PTHR24559:SF436">
    <property type="entry name" value="RNA-DIRECTED DNA POLYMERASE HOMOLOG"/>
    <property type="match status" value="1"/>
</dbReference>
<evidence type="ECO:0000313" key="2">
    <source>
        <dbReference type="EMBL" id="GMJ07849.1"/>
    </source>
</evidence>
<feature type="domain" description="Reverse transcriptase" evidence="1">
    <location>
        <begin position="33"/>
        <end position="92"/>
    </location>
</feature>